<dbReference type="InterPro" id="IPR004821">
    <property type="entry name" value="Cyt_trans-like"/>
</dbReference>
<dbReference type="NCBIfam" id="TIGR00125">
    <property type="entry name" value="cyt_tran_rel"/>
    <property type="match status" value="1"/>
</dbReference>
<keyword evidence="7 11" id="KW-0547">Nucleotide-binding</keyword>
<dbReference type="Pfam" id="PF01467">
    <property type="entry name" value="CTP_transf_like"/>
    <property type="match status" value="1"/>
</dbReference>
<dbReference type="AlphaFoldDB" id="A0A935T5P7"/>
<evidence type="ECO:0000256" key="3">
    <source>
        <dbReference type="ARBA" id="ARBA00009014"/>
    </source>
</evidence>
<dbReference type="InterPro" id="IPR014729">
    <property type="entry name" value="Rossmann-like_a/b/a_fold"/>
</dbReference>
<dbReference type="PANTHER" id="PTHR39321">
    <property type="entry name" value="NICOTINATE-NUCLEOTIDE ADENYLYLTRANSFERASE-RELATED"/>
    <property type="match status" value="1"/>
</dbReference>
<dbReference type="PANTHER" id="PTHR39321:SF3">
    <property type="entry name" value="PHOSPHOPANTETHEINE ADENYLYLTRANSFERASE"/>
    <property type="match status" value="1"/>
</dbReference>
<comment type="similarity">
    <text evidence="3 11">Belongs to the NadD family.</text>
</comment>
<evidence type="ECO:0000256" key="2">
    <source>
        <dbReference type="ARBA" id="ARBA00005019"/>
    </source>
</evidence>
<evidence type="ECO:0000256" key="10">
    <source>
        <dbReference type="ARBA" id="ARBA00048721"/>
    </source>
</evidence>
<proteinExistence type="inferred from homology"/>
<comment type="pathway">
    <text evidence="2 11">Cofactor biosynthesis; NAD(+) biosynthesis; deamido-NAD(+) from nicotinate D-ribonucleotide: step 1/1.</text>
</comment>
<dbReference type="HAMAP" id="MF_00244">
    <property type="entry name" value="NaMN_adenylyltr"/>
    <property type="match status" value="1"/>
</dbReference>
<protein>
    <recommendedName>
        <fullName evidence="11">Probable nicotinate-nucleotide adenylyltransferase</fullName>
        <ecNumber evidence="11">2.7.7.18</ecNumber>
    </recommendedName>
    <alternativeName>
        <fullName evidence="11">Deamido-NAD(+) diphosphorylase</fullName>
    </alternativeName>
    <alternativeName>
        <fullName evidence="11">Deamido-NAD(+) pyrophosphorylase</fullName>
    </alternativeName>
    <alternativeName>
        <fullName evidence="11">Nicotinate mononucleotide adenylyltransferase</fullName>
        <shortName evidence="11">NaMN adenylyltransferase</shortName>
    </alternativeName>
</protein>
<comment type="caution">
    <text evidence="13">The sequence shown here is derived from an EMBL/GenBank/DDBJ whole genome shotgun (WGS) entry which is preliminary data.</text>
</comment>
<dbReference type="NCBIfam" id="TIGR00482">
    <property type="entry name" value="nicotinate (nicotinamide) nucleotide adenylyltransferase"/>
    <property type="match status" value="1"/>
</dbReference>
<evidence type="ECO:0000256" key="5">
    <source>
        <dbReference type="ARBA" id="ARBA00022679"/>
    </source>
</evidence>
<dbReference type="EC" id="2.7.7.18" evidence="11"/>
<feature type="domain" description="Cytidyltransferase-like" evidence="12">
    <location>
        <begin position="12"/>
        <end position="195"/>
    </location>
</feature>
<gene>
    <name evidence="11 13" type="primary">nadD</name>
    <name evidence="13" type="ORF">IPK02_05570</name>
</gene>
<evidence type="ECO:0000313" key="14">
    <source>
        <dbReference type="Proteomes" id="UP000706151"/>
    </source>
</evidence>
<evidence type="ECO:0000256" key="6">
    <source>
        <dbReference type="ARBA" id="ARBA00022695"/>
    </source>
</evidence>
<evidence type="ECO:0000256" key="4">
    <source>
        <dbReference type="ARBA" id="ARBA00022642"/>
    </source>
</evidence>
<dbReference type="CDD" id="cd02165">
    <property type="entry name" value="NMNAT"/>
    <property type="match status" value="1"/>
</dbReference>
<comment type="catalytic activity">
    <reaction evidence="10 11">
        <text>nicotinate beta-D-ribonucleotide + ATP + H(+) = deamido-NAD(+) + diphosphate</text>
        <dbReference type="Rhea" id="RHEA:22860"/>
        <dbReference type="ChEBI" id="CHEBI:15378"/>
        <dbReference type="ChEBI" id="CHEBI:30616"/>
        <dbReference type="ChEBI" id="CHEBI:33019"/>
        <dbReference type="ChEBI" id="CHEBI:57502"/>
        <dbReference type="ChEBI" id="CHEBI:58437"/>
        <dbReference type="EC" id="2.7.7.18"/>
    </reaction>
</comment>
<dbReference type="GO" id="GO:0009435">
    <property type="term" value="P:NAD+ biosynthetic process"/>
    <property type="evidence" value="ECO:0007669"/>
    <property type="project" value="UniProtKB-UniRule"/>
</dbReference>
<keyword evidence="4 11" id="KW-0662">Pyridine nucleotide biosynthesis</keyword>
<organism evidence="13 14">
    <name type="scientific">Candidatus Accumulibacter affinis</name>
    <dbReference type="NCBI Taxonomy" id="2954384"/>
    <lineage>
        <taxon>Bacteria</taxon>
        <taxon>Pseudomonadati</taxon>
        <taxon>Pseudomonadota</taxon>
        <taxon>Betaproteobacteria</taxon>
        <taxon>Candidatus Accumulibacter</taxon>
    </lineage>
</organism>
<dbReference type="GO" id="GO:0004515">
    <property type="term" value="F:nicotinate-nucleotide adenylyltransferase activity"/>
    <property type="evidence" value="ECO:0007669"/>
    <property type="project" value="UniProtKB-UniRule"/>
</dbReference>
<evidence type="ECO:0000256" key="7">
    <source>
        <dbReference type="ARBA" id="ARBA00022741"/>
    </source>
</evidence>
<comment type="function">
    <text evidence="1 11">Catalyzes the reversible adenylation of nicotinate mononucleotide (NaMN) to nicotinic acid adenine dinucleotide (NaAD).</text>
</comment>
<name>A0A935T5P7_9PROT</name>
<evidence type="ECO:0000259" key="12">
    <source>
        <dbReference type="Pfam" id="PF01467"/>
    </source>
</evidence>
<dbReference type="EMBL" id="JADJOT010000005">
    <property type="protein sequence ID" value="MBK7953468.1"/>
    <property type="molecule type" value="Genomic_DNA"/>
</dbReference>
<keyword evidence="9 11" id="KW-0520">NAD</keyword>
<dbReference type="NCBIfam" id="NF000839">
    <property type="entry name" value="PRK00071.1-1"/>
    <property type="match status" value="1"/>
</dbReference>
<evidence type="ECO:0000313" key="13">
    <source>
        <dbReference type="EMBL" id="MBK7953468.1"/>
    </source>
</evidence>
<evidence type="ECO:0000256" key="1">
    <source>
        <dbReference type="ARBA" id="ARBA00002324"/>
    </source>
</evidence>
<evidence type="ECO:0000256" key="9">
    <source>
        <dbReference type="ARBA" id="ARBA00023027"/>
    </source>
</evidence>
<keyword evidence="5 11" id="KW-0808">Transferase</keyword>
<sequence>MPDRPGGGPLGIFGGTFDPVHFGHLRLAEEAIDGLGLAAVRWIPAGQPALRGAPQVTARQRLAMVRLATADNPRFAVDAAEVEAARASYTVPTLERLRQADQCGAQRPLVLLLGADAFAALPGWHRWSSLFDLAHLAVAHRPGFPVDLASLPAALADCWRGRFRVQPASLSESPAGSIFSFAMTQLAISATEIRALLTQGRSARYLLPEQVIAYIRDEHLYPEY</sequence>
<dbReference type="NCBIfam" id="NF000840">
    <property type="entry name" value="PRK00071.1-3"/>
    <property type="match status" value="1"/>
</dbReference>
<dbReference type="Proteomes" id="UP000706151">
    <property type="component" value="Unassembled WGS sequence"/>
</dbReference>
<accession>A0A935T5P7</accession>
<dbReference type="Gene3D" id="3.40.50.620">
    <property type="entry name" value="HUPs"/>
    <property type="match status" value="1"/>
</dbReference>
<evidence type="ECO:0000256" key="8">
    <source>
        <dbReference type="ARBA" id="ARBA00022840"/>
    </source>
</evidence>
<dbReference type="GO" id="GO:0005524">
    <property type="term" value="F:ATP binding"/>
    <property type="evidence" value="ECO:0007669"/>
    <property type="project" value="UniProtKB-KW"/>
</dbReference>
<keyword evidence="8 11" id="KW-0067">ATP-binding</keyword>
<reference evidence="13 14" key="1">
    <citation type="submission" date="2020-10" db="EMBL/GenBank/DDBJ databases">
        <title>Connecting structure to function with the recovery of over 1000 high-quality activated sludge metagenome-assembled genomes encoding full-length rRNA genes using long-read sequencing.</title>
        <authorList>
            <person name="Singleton C.M."/>
            <person name="Petriglieri F."/>
            <person name="Kristensen J.M."/>
            <person name="Kirkegaard R.H."/>
            <person name="Michaelsen T.Y."/>
            <person name="Andersen M.H."/>
            <person name="Karst S.M."/>
            <person name="Dueholm M.S."/>
            <person name="Nielsen P.H."/>
            <person name="Albertsen M."/>
        </authorList>
    </citation>
    <scope>NUCLEOTIDE SEQUENCE [LARGE SCALE GENOMIC DNA]</scope>
    <source>
        <strain evidence="13">Fred_18-Q3-R57-64_BAT3C.720</strain>
    </source>
</reference>
<dbReference type="InterPro" id="IPR005248">
    <property type="entry name" value="NadD/NMNAT"/>
</dbReference>
<dbReference type="SUPFAM" id="SSF52374">
    <property type="entry name" value="Nucleotidylyl transferase"/>
    <property type="match status" value="1"/>
</dbReference>
<evidence type="ECO:0000256" key="11">
    <source>
        <dbReference type="HAMAP-Rule" id="MF_00244"/>
    </source>
</evidence>
<keyword evidence="6 11" id="KW-0548">Nucleotidyltransferase</keyword>